<evidence type="ECO:0000313" key="1">
    <source>
        <dbReference type="EMBL" id="CRK97173.1"/>
    </source>
</evidence>
<dbReference type="EMBL" id="CVRI01000047">
    <property type="protein sequence ID" value="CRK97173.1"/>
    <property type="molecule type" value="Genomic_DNA"/>
</dbReference>
<proteinExistence type="predicted"/>
<reference evidence="1 2" key="1">
    <citation type="submission" date="2015-04" db="EMBL/GenBank/DDBJ databases">
        <authorList>
            <person name="Syromyatnikov M.Y."/>
            <person name="Popov V.N."/>
        </authorList>
    </citation>
    <scope>NUCLEOTIDE SEQUENCE [LARGE SCALE GENOMIC DNA]</scope>
</reference>
<name>A0A1J1IA63_9DIPT</name>
<dbReference type="Proteomes" id="UP000183832">
    <property type="component" value="Unassembled WGS sequence"/>
</dbReference>
<keyword evidence="2" id="KW-1185">Reference proteome</keyword>
<organism evidence="1 2">
    <name type="scientific">Clunio marinus</name>
    <dbReference type="NCBI Taxonomy" id="568069"/>
    <lineage>
        <taxon>Eukaryota</taxon>
        <taxon>Metazoa</taxon>
        <taxon>Ecdysozoa</taxon>
        <taxon>Arthropoda</taxon>
        <taxon>Hexapoda</taxon>
        <taxon>Insecta</taxon>
        <taxon>Pterygota</taxon>
        <taxon>Neoptera</taxon>
        <taxon>Endopterygota</taxon>
        <taxon>Diptera</taxon>
        <taxon>Nematocera</taxon>
        <taxon>Chironomoidea</taxon>
        <taxon>Chironomidae</taxon>
        <taxon>Clunio</taxon>
    </lineage>
</organism>
<protein>
    <submittedName>
        <fullName evidence="1">CLUMA_CG010570, isoform A</fullName>
    </submittedName>
</protein>
<gene>
    <name evidence="1" type="ORF">CLUMA_CG010570</name>
</gene>
<sequence length="89" mass="10257">MQSLNIYPSFQIFSVAHNSEKFSKPSKPYLMVVKLKISFLKPFNLIPKLSLQIILVDIQMTIEHFESYLGSIGFRFGIISEDLCIQMTL</sequence>
<accession>A0A1J1IA63</accession>
<dbReference type="AlphaFoldDB" id="A0A1J1IA63"/>
<evidence type="ECO:0000313" key="2">
    <source>
        <dbReference type="Proteomes" id="UP000183832"/>
    </source>
</evidence>